<dbReference type="EMBL" id="JBHSDI010000008">
    <property type="protein sequence ID" value="MFC4258507.1"/>
    <property type="molecule type" value="Genomic_DNA"/>
</dbReference>
<gene>
    <name evidence="2" type="ORF">ACFOZ5_05580</name>
</gene>
<proteinExistence type="predicted"/>
<evidence type="ECO:0000313" key="3">
    <source>
        <dbReference type="Proteomes" id="UP001595798"/>
    </source>
</evidence>
<evidence type="ECO:0008006" key="4">
    <source>
        <dbReference type="Google" id="ProtNLM"/>
    </source>
</evidence>
<comment type="caution">
    <text evidence="2">The sequence shown here is derived from an EMBL/GenBank/DDBJ whole genome shotgun (WGS) entry which is preliminary data.</text>
</comment>
<evidence type="ECO:0000256" key="1">
    <source>
        <dbReference type="SAM" id="Phobius"/>
    </source>
</evidence>
<dbReference type="Proteomes" id="UP001595798">
    <property type="component" value="Unassembled WGS sequence"/>
</dbReference>
<feature type="transmembrane region" description="Helical" evidence="1">
    <location>
        <begin position="12"/>
        <end position="32"/>
    </location>
</feature>
<sequence>MTGNVRRSAVNLVVILMLVLGLVLLGLNLYGLTQPLRKPGLGVADQELLRFVPDQVWDYETSLSAIDALAGAEGDMSLAEQANDVVHQSLVHVKWTDVDPVAYRQLVPPWENVFLWAVGRFSGLPQFERYHYADYRRSIERGIGICGDASIVLSSVLERYSVESDIISFRGHVIVEYENPQGQKRLLDPDFGVVIDRSLDELKADPEVVGPIYLEAGYGAQEVDDLVSIYSGDYAIFDDAYGFMSRRYLFEKTTYILKWALPPLLILPAIALWFWRRRRGSARR</sequence>
<keyword evidence="1" id="KW-0472">Membrane</keyword>
<dbReference type="RefSeq" id="WP_379886029.1">
    <property type="nucleotide sequence ID" value="NZ_JBHSDI010000008.1"/>
</dbReference>
<feature type="transmembrane region" description="Helical" evidence="1">
    <location>
        <begin position="255"/>
        <end position="275"/>
    </location>
</feature>
<keyword evidence="1" id="KW-0812">Transmembrane</keyword>
<accession>A0ABV8QDS1</accession>
<reference evidence="3" key="1">
    <citation type="journal article" date="2019" name="Int. J. Syst. Evol. Microbiol.">
        <title>The Global Catalogue of Microorganisms (GCM) 10K type strain sequencing project: providing services to taxonomists for standard genome sequencing and annotation.</title>
        <authorList>
            <consortium name="The Broad Institute Genomics Platform"/>
            <consortium name="The Broad Institute Genome Sequencing Center for Infectious Disease"/>
            <person name="Wu L."/>
            <person name="Ma J."/>
        </authorList>
    </citation>
    <scope>NUCLEOTIDE SEQUENCE [LARGE SCALE GENOMIC DNA]</scope>
    <source>
        <strain evidence="3">CECT 7297</strain>
    </source>
</reference>
<organism evidence="2 3">
    <name type="scientific">Marinobacter lacisalsi</name>
    <dbReference type="NCBI Taxonomy" id="475979"/>
    <lineage>
        <taxon>Bacteria</taxon>
        <taxon>Pseudomonadati</taxon>
        <taxon>Pseudomonadota</taxon>
        <taxon>Gammaproteobacteria</taxon>
        <taxon>Pseudomonadales</taxon>
        <taxon>Marinobacteraceae</taxon>
        <taxon>Marinobacter</taxon>
    </lineage>
</organism>
<keyword evidence="1" id="KW-1133">Transmembrane helix</keyword>
<name>A0ABV8QDS1_9GAMM</name>
<protein>
    <recommendedName>
        <fullName evidence="4">Transglutaminase-like domain-containing protein</fullName>
    </recommendedName>
</protein>
<evidence type="ECO:0000313" key="2">
    <source>
        <dbReference type="EMBL" id="MFC4258507.1"/>
    </source>
</evidence>
<keyword evidence="3" id="KW-1185">Reference proteome</keyword>